<comment type="caution">
    <text evidence="2">The sequence shown here is derived from an EMBL/GenBank/DDBJ whole genome shotgun (WGS) entry which is preliminary data.</text>
</comment>
<sequence>MMISRKVTVTIGSVLFGILSLGFLLYDHSVYAFVTPSQHRHRHFSHTVTSKPNTKQQQRVQHEFSISTTTTSSTFASTKIHQRWYPSHSSSFARWAQNDDDNDDDETENENDGTTKKNPYQDPNYPDLEFVDYSDPEYQVDQGVGDEFFDPTSSSSSSSSTEAQVELMREERRVKNDEYQFETYYKEILKEGQEFKGEWMVYHTSTFTDGETDENSRPRLAKAAGPIKVISRGERVQLEPTESDDNNNNNSNSNKNRLEYQRILHHEKVSSDIGSGNKNDEEKRKTTVQLEQEKKSMETKYWPDQLSFADFRGHQGIMCVGNAYTICTATPLSKTDIAELQHEGPFADYRAELGLLSESMRFRIKVDYSVLESETDKETSLPPPLHLRSLTVCRETLGMWPRAENYQSAMETMTRDALWGPRGAHGGLYDPPPVGSEAQASQYLLLDLEGRATVLLPYLMDQDPQAQVISLDWAPGRQRYQVDRKTNGGKGLLGLRTLELSEVQSADADTYRPRDGGRNMRQ</sequence>
<reference evidence="2" key="1">
    <citation type="journal article" date="2021" name="Sci. Rep.">
        <title>Diploid genomic architecture of Nitzschia inconspicua, an elite biomass production diatom.</title>
        <authorList>
            <person name="Oliver A."/>
            <person name="Podell S."/>
            <person name="Pinowska A."/>
            <person name="Traller J.C."/>
            <person name="Smith S.R."/>
            <person name="McClure R."/>
            <person name="Beliaev A."/>
            <person name="Bohutskyi P."/>
            <person name="Hill E.A."/>
            <person name="Rabines A."/>
            <person name="Zheng H."/>
            <person name="Allen L.Z."/>
            <person name="Kuo A."/>
            <person name="Grigoriev I.V."/>
            <person name="Allen A.E."/>
            <person name="Hazlebeck D."/>
            <person name="Allen E.E."/>
        </authorList>
    </citation>
    <scope>NUCLEOTIDE SEQUENCE</scope>
    <source>
        <strain evidence="2">Hildebrandi</strain>
    </source>
</reference>
<gene>
    <name evidence="2" type="ORF">IV203_017252</name>
</gene>
<evidence type="ECO:0000256" key="1">
    <source>
        <dbReference type="SAM" id="MobiDB-lite"/>
    </source>
</evidence>
<name>A0A9K3KS66_9STRA</name>
<proteinExistence type="predicted"/>
<feature type="region of interest" description="Disordered" evidence="1">
    <location>
        <begin position="209"/>
        <end position="255"/>
    </location>
</feature>
<dbReference type="AlphaFoldDB" id="A0A9K3KS66"/>
<keyword evidence="3" id="KW-1185">Reference proteome</keyword>
<organism evidence="2 3">
    <name type="scientific">Nitzschia inconspicua</name>
    <dbReference type="NCBI Taxonomy" id="303405"/>
    <lineage>
        <taxon>Eukaryota</taxon>
        <taxon>Sar</taxon>
        <taxon>Stramenopiles</taxon>
        <taxon>Ochrophyta</taxon>
        <taxon>Bacillariophyta</taxon>
        <taxon>Bacillariophyceae</taxon>
        <taxon>Bacillariophycidae</taxon>
        <taxon>Bacillariales</taxon>
        <taxon>Bacillariaceae</taxon>
        <taxon>Nitzschia</taxon>
    </lineage>
</organism>
<feature type="region of interest" description="Disordered" evidence="1">
    <location>
        <begin position="94"/>
        <end position="167"/>
    </location>
</feature>
<dbReference type="EMBL" id="JAGRRH010000020">
    <property type="protein sequence ID" value="KAG7348547.1"/>
    <property type="molecule type" value="Genomic_DNA"/>
</dbReference>
<evidence type="ECO:0000313" key="3">
    <source>
        <dbReference type="Proteomes" id="UP000693970"/>
    </source>
</evidence>
<dbReference type="Proteomes" id="UP000693970">
    <property type="component" value="Unassembled WGS sequence"/>
</dbReference>
<feature type="compositionally biased region" description="Low complexity" evidence="1">
    <location>
        <begin position="246"/>
        <end position="255"/>
    </location>
</feature>
<feature type="compositionally biased region" description="Polar residues" evidence="1">
    <location>
        <begin position="46"/>
        <end position="59"/>
    </location>
</feature>
<feature type="compositionally biased region" description="Acidic residues" evidence="1">
    <location>
        <begin position="98"/>
        <end position="111"/>
    </location>
</feature>
<dbReference type="OrthoDB" id="189369at2759"/>
<feature type="region of interest" description="Disordered" evidence="1">
    <location>
        <begin position="44"/>
        <end position="68"/>
    </location>
</feature>
<evidence type="ECO:0000313" key="2">
    <source>
        <dbReference type="EMBL" id="KAG7348547.1"/>
    </source>
</evidence>
<reference evidence="2" key="2">
    <citation type="submission" date="2021-04" db="EMBL/GenBank/DDBJ databases">
        <authorList>
            <person name="Podell S."/>
        </authorList>
    </citation>
    <scope>NUCLEOTIDE SEQUENCE</scope>
    <source>
        <strain evidence="2">Hildebrandi</strain>
    </source>
</reference>
<protein>
    <submittedName>
        <fullName evidence="2">Uncharacterized protein</fullName>
    </submittedName>
</protein>
<accession>A0A9K3KS66</accession>